<dbReference type="RefSeq" id="WP_078785969.1">
    <property type="nucleotide sequence ID" value="NZ_CACZYW010000005.1"/>
</dbReference>
<name>A0A1T4K576_9FIRM</name>
<dbReference type="SUPFAM" id="SSF51412">
    <property type="entry name" value="Inosine monophosphate dehydrogenase (IMPDH)"/>
    <property type="match status" value="1"/>
</dbReference>
<dbReference type="Pfam" id="PF03060">
    <property type="entry name" value="NMO"/>
    <property type="match status" value="1"/>
</dbReference>
<dbReference type="Gene3D" id="3.20.20.70">
    <property type="entry name" value="Aldolase class I"/>
    <property type="match status" value="1"/>
</dbReference>
<accession>A0A1T4K576</accession>
<evidence type="ECO:0000256" key="2">
    <source>
        <dbReference type="ARBA" id="ARBA00013457"/>
    </source>
</evidence>
<proteinExistence type="predicted"/>
<dbReference type="GO" id="GO:0018580">
    <property type="term" value="F:nitronate monooxygenase activity"/>
    <property type="evidence" value="ECO:0007669"/>
    <property type="project" value="InterPro"/>
</dbReference>
<keyword evidence="3" id="KW-0285">Flavoprotein</keyword>
<reference evidence="6 7" key="1">
    <citation type="submission" date="2017-02" db="EMBL/GenBank/DDBJ databases">
        <authorList>
            <person name="Peterson S.W."/>
        </authorList>
    </citation>
    <scope>NUCLEOTIDE SEQUENCE [LARGE SCALE GENOMIC DNA]</scope>
    <source>
        <strain evidence="6 7">ATCC 17233</strain>
    </source>
</reference>
<keyword evidence="5" id="KW-0560">Oxidoreductase</keyword>
<evidence type="ECO:0000313" key="7">
    <source>
        <dbReference type="Proteomes" id="UP000189857"/>
    </source>
</evidence>
<dbReference type="CDD" id="cd04730">
    <property type="entry name" value="NPD_like"/>
    <property type="match status" value="1"/>
</dbReference>
<evidence type="ECO:0000256" key="1">
    <source>
        <dbReference type="ARBA" id="ARBA00003535"/>
    </source>
</evidence>
<keyword evidence="7" id="KW-1185">Reference proteome</keyword>
<gene>
    <name evidence="6" type="ORF">SAMN02745110_00171</name>
</gene>
<dbReference type="EMBL" id="FUXA01000003">
    <property type="protein sequence ID" value="SJZ37608.1"/>
    <property type="molecule type" value="Genomic_DNA"/>
</dbReference>
<evidence type="ECO:0000256" key="5">
    <source>
        <dbReference type="ARBA" id="ARBA00023002"/>
    </source>
</evidence>
<evidence type="ECO:0000313" key="6">
    <source>
        <dbReference type="EMBL" id="SJZ37608.1"/>
    </source>
</evidence>
<dbReference type="AlphaFoldDB" id="A0A1T4K576"/>
<dbReference type="InterPro" id="IPR004136">
    <property type="entry name" value="NMO"/>
</dbReference>
<dbReference type="OrthoDB" id="9778912at2"/>
<keyword evidence="4" id="KW-0288">FMN</keyword>
<evidence type="ECO:0000256" key="3">
    <source>
        <dbReference type="ARBA" id="ARBA00022630"/>
    </source>
</evidence>
<dbReference type="PANTHER" id="PTHR32332">
    <property type="entry name" value="2-NITROPROPANE DIOXYGENASE"/>
    <property type="match status" value="1"/>
</dbReference>
<evidence type="ECO:0000256" key="4">
    <source>
        <dbReference type="ARBA" id="ARBA00022643"/>
    </source>
</evidence>
<protein>
    <recommendedName>
        <fullName evidence="2">Probable nitronate monooxygenase</fullName>
    </recommendedName>
</protein>
<comment type="function">
    <text evidence="1">Nitronate monooxygenase that uses molecular oxygen to catalyze the oxidative denitrification of alkyl nitronates. Acts on propionate 3-nitronate (P3N), the presumed physiological substrate. Probably functions in the detoxification of P3N, a metabolic poison produced by plants and fungi as a defense mechanism.</text>
</comment>
<dbReference type="Proteomes" id="UP000189857">
    <property type="component" value="Unassembled WGS sequence"/>
</dbReference>
<sequence>MLNEMLGIKYPIIQGGMANIATGKFAAAVSNAGGLGLIATGGLDAAKLEKEIADARKSTDKPFGVNLMLMNPDADNIADLLYREKISVITTGAGMPGKYMDKWKEAGAKVMPVVASTALAERVEKQGADAVIAEGGESGGHVGDMTTMALVPQVIDSVNIPVIAAGGIADGRQFAAALSLGAIGIQIGTCLLVSEECPIHDNYKQALIKAKDNSTVVTGRSLDAPVRILKNKMARDYLKLEKNAASRDELEQITLGGLRRAVFDGDMNTGSVMTGQVCGQLKEIKTVAEILDGLMDGARKELDRLKNISL</sequence>
<dbReference type="InterPro" id="IPR013785">
    <property type="entry name" value="Aldolase_TIM"/>
</dbReference>
<organism evidence="6 7">
    <name type="scientific">Eubacterium ruminantium</name>
    <dbReference type="NCBI Taxonomy" id="42322"/>
    <lineage>
        <taxon>Bacteria</taxon>
        <taxon>Bacillati</taxon>
        <taxon>Bacillota</taxon>
        <taxon>Clostridia</taxon>
        <taxon>Eubacteriales</taxon>
        <taxon>Eubacteriaceae</taxon>
        <taxon>Eubacterium</taxon>
    </lineage>
</organism>
<dbReference type="PANTHER" id="PTHR32332:SF20">
    <property type="entry name" value="2-NITROPROPANE DIOXYGENASE-LIKE PROTEIN"/>
    <property type="match status" value="1"/>
</dbReference>